<evidence type="ECO:0008006" key="10">
    <source>
        <dbReference type="Google" id="ProtNLM"/>
    </source>
</evidence>
<dbReference type="InterPro" id="IPR032190">
    <property type="entry name" value="NPC1_N"/>
</dbReference>
<evidence type="ECO:0000313" key="9">
    <source>
        <dbReference type="Proteomes" id="UP001059596"/>
    </source>
</evidence>
<evidence type="ECO:0000256" key="5">
    <source>
        <dbReference type="SAM" id="Phobius"/>
    </source>
</evidence>
<dbReference type="GO" id="GO:0030299">
    <property type="term" value="P:intestinal cholesterol absorption"/>
    <property type="evidence" value="ECO:0007669"/>
    <property type="project" value="TreeGrafter"/>
</dbReference>
<name>A0A9Q0BTU3_9MUSC</name>
<comment type="subcellular location">
    <subcellularLocation>
        <location evidence="1">Membrane</location>
        <topology evidence="1">Multi-pass membrane protein</topology>
    </subcellularLocation>
</comment>
<evidence type="ECO:0000259" key="6">
    <source>
        <dbReference type="Pfam" id="PF16414"/>
    </source>
</evidence>
<evidence type="ECO:0000256" key="2">
    <source>
        <dbReference type="ARBA" id="ARBA00022692"/>
    </source>
</evidence>
<keyword evidence="3 5" id="KW-1133">Transmembrane helix</keyword>
<dbReference type="PANTHER" id="PTHR45727">
    <property type="entry name" value="NPC INTRACELLULAR CHOLESTEROL TRANSPORTER 1"/>
    <property type="match status" value="1"/>
</dbReference>
<dbReference type="GO" id="GO:0005886">
    <property type="term" value="C:plasma membrane"/>
    <property type="evidence" value="ECO:0007669"/>
    <property type="project" value="TreeGrafter"/>
</dbReference>
<feature type="domain" description="NPC1 middle luminal" evidence="7">
    <location>
        <begin position="275"/>
        <end position="385"/>
    </location>
</feature>
<dbReference type="Pfam" id="PF22314">
    <property type="entry name" value="NPC1_MLD"/>
    <property type="match status" value="1"/>
</dbReference>
<dbReference type="GO" id="GO:0015485">
    <property type="term" value="F:cholesterol binding"/>
    <property type="evidence" value="ECO:0007669"/>
    <property type="project" value="TreeGrafter"/>
</dbReference>
<reference evidence="8" key="1">
    <citation type="journal article" date="2023" name="Genome Biol. Evol.">
        <title>Long-read-based Genome Assembly of Drosophila gunungcola Reveals Fewer Chemosensory Genes in Flower-breeding Species.</title>
        <authorList>
            <person name="Negi A."/>
            <person name="Liao B.Y."/>
            <person name="Yeh S.D."/>
        </authorList>
    </citation>
    <scope>NUCLEOTIDE SEQUENCE</scope>
    <source>
        <strain evidence="8">Sukarami</strain>
    </source>
</reference>
<evidence type="ECO:0000256" key="3">
    <source>
        <dbReference type="ARBA" id="ARBA00022989"/>
    </source>
</evidence>
<dbReference type="GO" id="GO:0015918">
    <property type="term" value="P:sterol transport"/>
    <property type="evidence" value="ECO:0007669"/>
    <property type="project" value="TreeGrafter"/>
</dbReference>
<comment type="caution">
    <text evidence="8">The sequence shown here is derived from an EMBL/GenBank/DDBJ whole genome shotgun (WGS) entry which is preliminary data.</text>
</comment>
<keyword evidence="2 5" id="KW-0812">Transmembrane</keyword>
<keyword evidence="4 5" id="KW-0472">Membrane</keyword>
<protein>
    <recommendedName>
        <fullName evidence="10">Niemann-Pick C1 N-terminal domain-containing protein</fullName>
    </recommendedName>
</protein>
<keyword evidence="9" id="KW-1185">Reference proteome</keyword>
<sequence>MHAHTWICDCDRMNSRSPLRSTAFGVHILFAAVLFTLIQSSKQDCVWYGVCNTNIFSHSQNCPYNGTAKEMPEDGLELLKRRCGFLLENSENKFCCDKKQVELLNKNVKLAGNILDRCPSCMENLVRHICQFTCSPKQTEFMHVVATEKNKEDVEYITSVDLHISTEYINKTYKSCSQHEPKDNSDTFTPLNVTTIPCNQAVNSKLPACSCSDCDLSCPQGPPEPAPPEPFKIGGLDAYFVIMAAVFVVGVIVFLMGSFLFTQGSSMDDGSEIDVSKCVVQSIWGYFSDDPTRLDDHDEDNGFNVTYLDGLYDCISNPYLCLAPYGGPVDPAIAFGGFLPSGAQLTGNTEYELANALILTFLVKNHHNRTDLQPALMWEKKIIRTTSAQRPAMPLMVEVFGTPTAMKD</sequence>
<proteinExistence type="predicted"/>
<dbReference type="Pfam" id="PF16414">
    <property type="entry name" value="NPC1_N"/>
    <property type="match status" value="2"/>
</dbReference>
<dbReference type="GO" id="GO:0042632">
    <property type="term" value="P:cholesterol homeostasis"/>
    <property type="evidence" value="ECO:0007669"/>
    <property type="project" value="TreeGrafter"/>
</dbReference>
<feature type="transmembrane region" description="Helical" evidence="5">
    <location>
        <begin position="21"/>
        <end position="38"/>
    </location>
</feature>
<evidence type="ECO:0000313" key="8">
    <source>
        <dbReference type="EMBL" id="KAI8043579.1"/>
    </source>
</evidence>
<dbReference type="InterPro" id="IPR053956">
    <property type="entry name" value="NPC1_MLD"/>
</dbReference>
<gene>
    <name evidence="8" type="ORF">M5D96_004911</name>
</gene>
<evidence type="ECO:0000256" key="4">
    <source>
        <dbReference type="ARBA" id="ARBA00023136"/>
    </source>
</evidence>
<feature type="domain" description="Niemann-Pick C1 N-terminal" evidence="6">
    <location>
        <begin position="181"/>
        <end position="237"/>
    </location>
</feature>
<evidence type="ECO:0000259" key="7">
    <source>
        <dbReference type="Pfam" id="PF22314"/>
    </source>
</evidence>
<dbReference type="AlphaFoldDB" id="A0A9Q0BTU3"/>
<dbReference type="PANTHER" id="PTHR45727:SF2">
    <property type="entry name" value="NPC INTRACELLULAR CHOLESTEROL TRANSPORTER 1"/>
    <property type="match status" value="1"/>
</dbReference>
<dbReference type="EMBL" id="JAMKOV010000002">
    <property type="protein sequence ID" value="KAI8043579.1"/>
    <property type="molecule type" value="Genomic_DNA"/>
</dbReference>
<feature type="domain" description="Niemann-Pick C1 N-terminal" evidence="6">
    <location>
        <begin position="43"/>
        <end position="178"/>
    </location>
</feature>
<evidence type="ECO:0000256" key="1">
    <source>
        <dbReference type="ARBA" id="ARBA00004141"/>
    </source>
</evidence>
<accession>A0A9Q0BTU3</accession>
<dbReference type="Proteomes" id="UP001059596">
    <property type="component" value="Unassembled WGS sequence"/>
</dbReference>
<feature type="transmembrane region" description="Helical" evidence="5">
    <location>
        <begin position="238"/>
        <end position="261"/>
    </location>
</feature>
<organism evidence="8 9">
    <name type="scientific">Drosophila gunungcola</name>
    <name type="common">fruit fly</name>
    <dbReference type="NCBI Taxonomy" id="103775"/>
    <lineage>
        <taxon>Eukaryota</taxon>
        <taxon>Metazoa</taxon>
        <taxon>Ecdysozoa</taxon>
        <taxon>Arthropoda</taxon>
        <taxon>Hexapoda</taxon>
        <taxon>Insecta</taxon>
        <taxon>Pterygota</taxon>
        <taxon>Neoptera</taxon>
        <taxon>Endopterygota</taxon>
        <taxon>Diptera</taxon>
        <taxon>Brachycera</taxon>
        <taxon>Muscomorpha</taxon>
        <taxon>Ephydroidea</taxon>
        <taxon>Drosophilidae</taxon>
        <taxon>Drosophila</taxon>
        <taxon>Sophophora</taxon>
    </lineage>
</organism>